<evidence type="ECO:0000313" key="3">
    <source>
        <dbReference type="Proteomes" id="UP000195667"/>
    </source>
</evidence>
<gene>
    <name evidence="2" type="ORF">CRENPOLYSF1_50149</name>
</gene>
<protein>
    <submittedName>
        <fullName evidence="2">Uncharacterized protein</fullName>
    </submittedName>
</protein>
<sequence length="251" mass="29197">MAIAEAHKNQGFLFIASLVFSLLILSNSLVLWIGWVWFYNSDMNGWWMIVLFSYAVIDLVYAVVFTAAIQSARCVTIKAVVIYNALLSVLLFLQGYCEYYYRHKIDWLSVNSGTVKLTLFQEIIVRNNVWAWLYGSFLLGAIVLWFIQNQRHELVRRMSILLAHLLKWEYQPERRGGSWKDTIRTQRQRIALCLRKTPSLKASLIDADWQADVWDDAVDNAIKETGIARKVFPKACPWSNEQIMSLDFYPD</sequence>
<dbReference type="OrthoDB" id="425753at2"/>
<dbReference type="EMBL" id="FUKI01000126">
    <property type="protein sequence ID" value="SJM94149.1"/>
    <property type="molecule type" value="Genomic_DNA"/>
</dbReference>
<keyword evidence="3" id="KW-1185">Reference proteome</keyword>
<evidence type="ECO:0000256" key="1">
    <source>
        <dbReference type="SAM" id="Phobius"/>
    </source>
</evidence>
<dbReference type="RefSeq" id="WP_087144168.1">
    <property type="nucleotide sequence ID" value="NZ_FUKI01000126.1"/>
</dbReference>
<keyword evidence="1" id="KW-1133">Transmembrane helix</keyword>
<proteinExistence type="predicted"/>
<dbReference type="AlphaFoldDB" id="A0A1R4HD66"/>
<dbReference type="Proteomes" id="UP000195667">
    <property type="component" value="Unassembled WGS sequence"/>
</dbReference>
<keyword evidence="1" id="KW-0472">Membrane</keyword>
<feature type="transmembrane region" description="Helical" evidence="1">
    <location>
        <begin position="45"/>
        <end position="69"/>
    </location>
</feature>
<dbReference type="PANTHER" id="PTHR34235:SF4">
    <property type="entry name" value="SLR0291 PROTEIN"/>
    <property type="match status" value="1"/>
</dbReference>
<feature type="transmembrane region" description="Helical" evidence="1">
    <location>
        <begin position="12"/>
        <end position="39"/>
    </location>
</feature>
<feature type="transmembrane region" description="Helical" evidence="1">
    <location>
        <begin position="129"/>
        <end position="147"/>
    </location>
</feature>
<reference evidence="3" key="1">
    <citation type="submission" date="2017-02" db="EMBL/GenBank/DDBJ databases">
        <authorList>
            <person name="Daims H."/>
        </authorList>
    </citation>
    <scope>NUCLEOTIDE SEQUENCE [LARGE SCALE GENOMIC DNA]</scope>
</reference>
<accession>A0A1R4HD66</accession>
<dbReference type="Gene3D" id="1.20.1220.20">
    <property type="entry name" value="Uncharcterised protein PF01724"/>
    <property type="match status" value="1"/>
</dbReference>
<feature type="transmembrane region" description="Helical" evidence="1">
    <location>
        <begin position="81"/>
        <end position="101"/>
    </location>
</feature>
<name>A0A1R4HD66_9GAMM</name>
<dbReference type="PANTHER" id="PTHR34235">
    <property type="entry name" value="SLR1203 PROTEIN-RELATED"/>
    <property type="match status" value="1"/>
</dbReference>
<keyword evidence="1" id="KW-0812">Transmembrane</keyword>
<dbReference type="Pfam" id="PF01724">
    <property type="entry name" value="DUF29"/>
    <property type="match status" value="1"/>
</dbReference>
<dbReference type="InterPro" id="IPR002636">
    <property type="entry name" value="DUF29"/>
</dbReference>
<evidence type="ECO:0000313" key="2">
    <source>
        <dbReference type="EMBL" id="SJM94149.1"/>
    </source>
</evidence>
<organism evidence="2 3">
    <name type="scientific">Crenothrix polyspora</name>
    <dbReference type="NCBI Taxonomy" id="360316"/>
    <lineage>
        <taxon>Bacteria</taxon>
        <taxon>Pseudomonadati</taxon>
        <taxon>Pseudomonadota</taxon>
        <taxon>Gammaproteobacteria</taxon>
        <taxon>Methylococcales</taxon>
        <taxon>Crenotrichaceae</taxon>
        <taxon>Crenothrix</taxon>
    </lineage>
</organism>